<sequence length="461" mass="48199">MASLQALGVLAAGFVQPIAIGVLLGQGWHTYSEVLSRGSYGGLAICAVGLCLGLGAALALTTKVTGSKAQIRLTLFWMSCVMNGGLSSIAQLRLRMERFSVNEDALFVNSSAAKLSRSGFDAARNGGSGLRQGVGRASLAALATLAVAVQLTAQFAVLRLLEETQRLEELAGGSGESRVMRAIQLEASGTDVASNVEGILTCKASTWKASNVEGTSERRPLPPRTLVLGSPSSAAQLLLARLKEEGSEESQFLDLTLLREPSSASFWEDTQVWEALVLCPDLGGRDDRSSQEIELNRCSLNAVLEARGKGSMPQLRRLFLLSRMEAPPDALAGFLGALGFGATSTWADLEAEFVTWAANIAGPGSSAKAVVIRTGLPPAAVGSVGRAQVSASGTAGGSTSPQIAAEAVVQALILSVDRDFTVFEEASTSSAAGEAPEDWFRLLEPFHGQVNTTTTVLETSK</sequence>
<protein>
    <submittedName>
        <fullName evidence="2">Uncharacterized protein</fullName>
    </submittedName>
</protein>
<reference evidence="2" key="1">
    <citation type="submission" date="2021-02" db="EMBL/GenBank/DDBJ databases">
        <authorList>
            <person name="Dougan E. K."/>
            <person name="Rhodes N."/>
            <person name="Thang M."/>
            <person name="Chan C."/>
        </authorList>
    </citation>
    <scope>NUCLEOTIDE SEQUENCE</scope>
</reference>
<dbReference type="AlphaFoldDB" id="A0A813EZX6"/>
<feature type="transmembrane region" description="Helical" evidence="1">
    <location>
        <begin position="73"/>
        <end position="92"/>
    </location>
</feature>
<keyword evidence="1" id="KW-0812">Transmembrane</keyword>
<accession>A0A813EZX6</accession>
<evidence type="ECO:0000313" key="3">
    <source>
        <dbReference type="Proteomes" id="UP000654075"/>
    </source>
</evidence>
<evidence type="ECO:0000313" key="2">
    <source>
        <dbReference type="EMBL" id="CAE8603382.1"/>
    </source>
</evidence>
<comment type="caution">
    <text evidence="2">The sequence shown here is derived from an EMBL/GenBank/DDBJ whole genome shotgun (WGS) entry which is preliminary data.</text>
</comment>
<gene>
    <name evidence="2" type="ORF">PGLA1383_LOCUS21594</name>
</gene>
<organism evidence="2 3">
    <name type="scientific">Polarella glacialis</name>
    <name type="common">Dinoflagellate</name>
    <dbReference type="NCBI Taxonomy" id="89957"/>
    <lineage>
        <taxon>Eukaryota</taxon>
        <taxon>Sar</taxon>
        <taxon>Alveolata</taxon>
        <taxon>Dinophyceae</taxon>
        <taxon>Suessiales</taxon>
        <taxon>Suessiaceae</taxon>
        <taxon>Polarella</taxon>
    </lineage>
</organism>
<proteinExistence type="predicted"/>
<keyword evidence="1" id="KW-0472">Membrane</keyword>
<dbReference type="Proteomes" id="UP000654075">
    <property type="component" value="Unassembled WGS sequence"/>
</dbReference>
<feature type="transmembrane region" description="Helical" evidence="1">
    <location>
        <begin position="41"/>
        <end position="61"/>
    </location>
</feature>
<evidence type="ECO:0000256" key="1">
    <source>
        <dbReference type="SAM" id="Phobius"/>
    </source>
</evidence>
<keyword evidence="1" id="KW-1133">Transmembrane helix</keyword>
<dbReference type="EMBL" id="CAJNNV010015344">
    <property type="protein sequence ID" value="CAE8603382.1"/>
    <property type="molecule type" value="Genomic_DNA"/>
</dbReference>
<name>A0A813EZX6_POLGL</name>
<keyword evidence="3" id="KW-1185">Reference proteome</keyword>